<feature type="transmembrane region" description="Helical" evidence="11">
    <location>
        <begin position="12"/>
        <end position="37"/>
    </location>
</feature>
<dbReference type="FunFam" id="1.20.1070.10:FF:000008">
    <property type="entry name" value="Olfactory receptor"/>
    <property type="match status" value="1"/>
</dbReference>
<dbReference type="InterPro" id="IPR050516">
    <property type="entry name" value="Olfactory_GPCR"/>
</dbReference>
<evidence type="ECO:0000256" key="11">
    <source>
        <dbReference type="RuleBase" id="RU363047"/>
    </source>
</evidence>
<feature type="transmembrane region" description="Helical" evidence="11">
    <location>
        <begin position="140"/>
        <end position="163"/>
    </location>
</feature>
<feature type="transmembrane region" description="Helical" evidence="11">
    <location>
        <begin position="237"/>
        <end position="260"/>
    </location>
</feature>
<dbReference type="PANTHER" id="PTHR26452">
    <property type="entry name" value="OLFACTORY RECEPTOR"/>
    <property type="match status" value="1"/>
</dbReference>
<comment type="subcellular location">
    <subcellularLocation>
        <location evidence="1 11">Cell membrane</location>
        <topology evidence="1 11">Multi-pass membrane protein</topology>
    </subcellularLocation>
</comment>
<keyword evidence="11" id="KW-0716">Sensory transduction</keyword>
<dbReference type="EMBL" id="DYDO01000002">
    <property type="protein sequence ID" value="DBA30206.1"/>
    <property type="molecule type" value="Genomic_DNA"/>
</dbReference>
<evidence type="ECO:0000256" key="3">
    <source>
        <dbReference type="ARBA" id="ARBA00022692"/>
    </source>
</evidence>
<keyword evidence="6 10" id="KW-0297">G-protein coupled receptor</keyword>
<reference evidence="13" key="1">
    <citation type="thesis" date="2020" institute="ProQuest LLC" country="789 East Eisenhower Parkway, Ann Arbor, MI, USA">
        <title>Comparative Genomics and Chromosome Evolution.</title>
        <authorList>
            <person name="Mudd A.B."/>
        </authorList>
    </citation>
    <scope>NUCLEOTIDE SEQUENCE</scope>
    <source>
        <strain evidence="13">1538</strain>
        <tissue evidence="13">Blood</tissue>
    </source>
</reference>
<keyword evidence="4 11" id="KW-0552">Olfaction</keyword>
<dbReference type="InterPro" id="IPR000276">
    <property type="entry name" value="GPCR_Rhodpsn"/>
</dbReference>
<keyword evidence="5 11" id="KW-1133">Transmembrane helix</keyword>
<feature type="transmembrane region" description="Helical" evidence="11">
    <location>
        <begin position="43"/>
        <end position="64"/>
    </location>
</feature>
<evidence type="ECO:0000256" key="10">
    <source>
        <dbReference type="RuleBase" id="RU000688"/>
    </source>
</evidence>
<keyword evidence="14" id="KW-1185">Reference proteome</keyword>
<comment type="similarity">
    <text evidence="10">Belongs to the G-protein coupled receptor 1 family.</text>
</comment>
<dbReference type="InterPro" id="IPR017452">
    <property type="entry name" value="GPCR_Rhodpsn_7TM"/>
</dbReference>
<keyword evidence="7 11" id="KW-0472">Membrane</keyword>
<protein>
    <recommendedName>
        <fullName evidence="11">Olfactory receptor</fullName>
    </recommendedName>
</protein>
<evidence type="ECO:0000256" key="4">
    <source>
        <dbReference type="ARBA" id="ARBA00022725"/>
    </source>
</evidence>
<dbReference type="PROSITE" id="PS50262">
    <property type="entry name" value="G_PROTEIN_RECEP_F1_2"/>
    <property type="match status" value="1"/>
</dbReference>
<dbReference type="GO" id="GO:0004984">
    <property type="term" value="F:olfactory receptor activity"/>
    <property type="evidence" value="ECO:0007669"/>
    <property type="project" value="InterPro"/>
</dbReference>
<accession>A0AAV3ALZ8</accession>
<feature type="transmembrane region" description="Helical" evidence="11">
    <location>
        <begin position="100"/>
        <end position="120"/>
    </location>
</feature>
<dbReference type="CDD" id="cd13954">
    <property type="entry name" value="7tmA_OR"/>
    <property type="match status" value="1"/>
</dbReference>
<keyword evidence="2 11" id="KW-1003">Cell membrane</keyword>
<dbReference type="InterPro" id="IPR000725">
    <property type="entry name" value="Olfact_rcpt"/>
</dbReference>
<feature type="domain" description="G-protein coupled receptors family 1 profile" evidence="12">
    <location>
        <begin position="41"/>
        <end position="290"/>
    </location>
</feature>
<dbReference type="GO" id="GO:0004930">
    <property type="term" value="F:G protein-coupled receptor activity"/>
    <property type="evidence" value="ECO:0007669"/>
    <property type="project" value="UniProtKB-KW"/>
</dbReference>
<dbReference type="PRINTS" id="PR00245">
    <property type="entry name" value="OLFACTORYR"/>
</dbReference>
<name>A0AAV3ALZ8_PYXAD</name>
<dbReference type="PRINTS" id="PR00237">
    <property type="entry name" value="GPCRRHODOPSN"/>
</dbReference>
<feature type="transmembrane region" description="Helical" evidence="11">
    <location>
        <begin position="195"/>
        <end position="216"/>
    </location>
</feature>
<organism evidence="13 14">
    <name type="scientific">Pyxicephalus adspersus</name>
    <name type="common">African bullfrog</name>
    <dbReference type="NCBI Taxonomy" id="30357"/>
    <lineage>
        <taxon>Eukaryota</taxon>
        <taxon>Metazoa</taxon>
        <taxon>Chordata</taxon>
        <taxon>Craniata</taxon>
        <taxon>Vertebrata</taxon>
        <taxon>Euteleostomi</taxon>
        <taxon>Amphibia</taxon>
        <taxon>Batrachia</taxon>
        <taxon>Anura</taxon>
        <taxon>Neobatrachia</taxon>
        <taxon>Ranoidea</taxon>
        <taxon>Pyxicephalidae</taxon>
        <taxon>Pyxicephalinae</taxon>
        <taxon>Pyxicephalus</taxon>
    </lineage>
</organism>
<keyword evidence="8 10" id="KW-0675">Receptor</keyword>
<dbReference type="Gene3D" id="1.20.1070.10">
    <property type="entry name" value="Rhodopsin 7-helix transmembrane proteins"/>
    <property type="match status" value="1"/>
</dbReference>
<dbReference type="Proteomes" id="UP001181693">
    <property type="component" value="Unassembled WGS sequence"/>
</dbReference>
<feature type="transmembrane region" description="Helical" evidence="11">
    <location>
        <begin position="272"/>
        <end position="292"/>
    </location>
</feature>
<evidence type="ECO:0000256" key="1">
    <source>
        <dbReference type="ARBA" id="ARBA00004651"/>
    </source>
</evidence>
<keyword evidence="9 10" id="KW-0807">Transducer</keyword>
<evidence type="ECO:0000259" key="12">
    <source>
        <dbReference type="PROSITE" id="PS50262"/>
    </source>
</evidence>
<dbReference type="GO" id="GO:0005886">
    <property type="term" value="C:plasma membrane"/>
    <property type="evidence" value="ECO:0007669"/>
    <property type="project" value="UniProtKB-SubCell"/>
</dbReference>
<gene>
    <name evidence="13" type="ORF">GDO54_006219</name>
</gene>
<dbReference type="Pfam" id="PF13853">
    <property type="entry name" value="7tm_4"/>
    <property type="match status" value="1"/>
</dbReference>
<evidence type="ECO:0000256" key="8">
    <source>
        <dbReference type="ARBA" id="ARBA00023170"/>
    </source>
</evidence>
<evidence type="ECO:0000256" key="2">
    <source>
        <dbReference type="ARBA" id="ARBA00022475"/>
    </source>
</evidence>
<keyword evidence="3 10" id="KW-0812">Transmembrane</keyword>
<proteinExistence type="inferred from homology"/>
<evidence type="ECO:0000313" key="13">
    <source>
        <dbReference type="EMBL" id="DBA30206.1"/>
    </source>
</evidence>
<evidence type="ECO:0000256" key="5">
    <source>
        <dbReference type="ARBA" id="ARBA00022989"/>
    </source>
</evidence>
<comment type="caution">
    <text evidence="13">The sequence shown here is derived from an EMBL/GenBank/DDBJ whole genome shotgun (WGS) entry which is preliminary data.</text>
</comment>
<feature type="transmembrane region" description="Helical" evidence="11">
    <location>
        <begin position="71"/>
        <end position="88"/>
    </location>
</feature>
<dbReference type="SUPFAM" id="SSF81321">
    <property type="entry name" value="Family A G protein-coupled receptor-like"/>
    <property type="match status" value="1"/>
</dbReference>
<evidence type="ECO:0000313" key="14">
    <source>
        <dbReference type="Proteomes" id="UP001181693"/>
    </source>
</evidence>
<evidence type="ECO:0000256" key="7">
    <source>
        <dbReference type="ARBA" id="ARBA00023136"/>
    </source>
</evidence>
<evidence type="ECO:0000256" key="9">
    <source>
        <dbReference type="ARBA" id="ARBA00023224"/>
    </source>
</evidence>
<dbReference type="AlphaFoldDB" id="A0AAV3ALZ8"/>
<dbReference type="PROSITE" id="PS00237">
    <property type="entry name" value="G_PROTEIN_RECEP_F1_1"/>
    <property type="match status" value="1"/>
</dbReference>
<evidence type="ECO:0000256" key="6">
    <source>
        <dbReference type="ARBA" id="ARBA00023040"/>
    </source>
</evidence>
<sequence length="311" mass="35380">MCSNYTLYPNDFHLLAFASYVDLCQILFIVVLVIYLLTVTGNMIIVMSVCLVYSLHTPMYFFLCNLSIQDIIYVSAILPKLIFIIITGDDRISFQACFTQMFMFAACVDTEFCILTSMAYDRYVAICLPLQYHIIMNKKIYVLLAATSWLVSSINSCIFTFIISKLSFCVTLNVNHYFCDLRTILKLTCCKIRTITIIIFIEIVLLGIVPFVLIVTSYIKIISTILKIHTIEGRLRAFSSCSSHLIIVSIFCGTVLSLYIKPESANSEELDKFLSLLYAVLVPLLNPLVYSLRNKEVLKVLKAITSRKISR</sequence>